<protein>
    <recommendedName>
        <fullName evidence="2">SprT-like domain-containing protein</fullName>
    </recommendedName>
</protein>
<gene>
    <name evidence="1" type="ORF">AVDCRST_MAG64-1368</name>
</gene>
<evidence type="ECO:0000313" key="1">
    <source>
        <dbReference type="EMBL" id="CAA9394545.1"/>
    </source>
</evidence>
<dbReference type="AlphaFoldDB" id="A0A6J4NWK5"/>
<dbReference type="EMBL" id="CADCUQ010000312">
    <property type="protein sequence ID" value="CAA9394545.1"/>
    <property type="molecule type" value="Genomic_DNA"/>
</dbReference>
<accession>A0A6J4NWK5</accession>
<organism evidence="1">
    <name type="scientific">uncultured Phycisphaerae bacterium</name>
    <dbReference type="NCBI Taxonomy" id="904963"/>
    <lineage>
        <taxon>Bacteria</taxon>
        <taxon>Pseudomonadati</taxon>
        <taxon>Planctomycetota</taxon>
        <taxon>Phycisphaerae</taxon>
        <taxon>environmental samples</taxon>
    </lineage>
</organism>
<proteinExistence type="predicted"/>
<evidence type="ECO:0008006" key="2">
    <source>
        <dbReference type="Google" id="ProtNLM"/>
    </source>
</evidence>
<name>A0A6J4NWK5_9BACT</name>
<sequence length="257" mass="28753">MNPLSIRFAPDVVSEKTAEIARSATTGSHFLRSANFTVISPGDLSRMFDLYDRAFFDGFLRRAVAERAGGRLRFRLAPRMTRAGGKTFRTRRRVGRGPNAAYETSYEIAISTRLLFLSFDDATRPVTVCGLPGTDRLCALQRIMEHEMLHLLEMLVWDASSCAAARFKSLARNVFGHGASTHDLVTPAERAVRKFDLRVGDSVSFEFEGRPLRGTVNRVNRRATVLVESAKGVRYTNGKRYEKFYIPLGMLTKAPPA</sequence>
<reference evidence="1" key="1">
    <citation type="submission" date="2020-02" db="EMBL/GenBank/DDBJ databases">
        <authorList>
            <person name="Meier V. D."/>
        </authorList>
    </citation>
    <scope>NUCLEOTIDE SEQUENCE</scope>
    <source>
        <strain evidence="1">AVDCRST_MAG64</strain>
    </source>
</reference>